<keyword evidence="1" id="KW-0812">Transmembrane</keyword>
<keyword evidence="1" id="KW-0472">Membrane</keyword>
<evidence type="ECO:0000313" key="3">
    <source>
        <dbReference type="WBParaSite" id="Minc3s00469g12873"/>
    </source>
</evidence>
<keyword evidence="1" id="KW-1133">Transmembrane helix</keyword>
<protein>
    <submittedName>
        <fullName evidence="3">Candidate secreted effector</fullName>
    </submittedName>
</protein>
<evidence type="ECO:0000313" key="2">
    <source>
        <dbReference type="Proteomes" id="UP000887563"/>
    </source>
</evidence>
<evidence type="ECO:0000256" key="1">
    <source>
        <dbReference type="SAM" id="Phobius"/>
    </source>
</evidence>
<dbReference type="WBParaSite" id="Minc3s00469g12873">
    <property type="protein sequence ID" value="Minc3s00469g12873"/>
    <property type="gene ID" value="Minc3s00469g12873"/>
</dbReference>
<proteinExistence type="predicted"/>
<organism evidence="2 3">
    <name type="scientific">Meloidogyne incognita</name>
    <name type="common">Southern root-knot nematode worm</name>
    <name type="synonym">Oxyuris incognita</name>
    <dbReference type="NCBI Taxonomy" id="6306"/>
    <lineage>
        <taxon>Eukaryota</taxon>
        <taxon>Metazoa</taxon>
        <taxon>Ecdysozoa</taxon>
        <taxon>Nematoda</taxon>
        <taxon>Chromadorea</taxon>
        <taxon>Rhabditida</taxon>
        <taxon>Tylenchina</taxon>
        <taxon>Tylenchomorpha</taxon>
        <taxon>Tylenchoidea</taxon>
        <taxon>Meloidogynidae</taxon>
        <taxon>Meloidogyninae</taxon>
        <taxon>Meloidogyne</taxon>
        <taxon>Meloidogyne incognita group</taxon>
    </lineage>
</organism>
<accession>A0A914LFT4</accession>
<feature type="transmembrane region" description="Helical" evidence="1">
    <location>
        <begin position="47"/>
        <end position="72"/>
    </location>
</feature>
<feature type="transmembrane region" description="Helical" evidence="1">
    <location>
        <begin position="20"/>
        <end position="41"/>
    </location>
</feature>
<reference evidence="3" key="1">
    <citation type="submission" date="2022-11" db="UniProtKB">
        <authorList>
            <consortium name="WormBaseParasite"/>
        </authorList>
    </citation>
    <scope>IDENTIFICATION</scope>
</reference>
<name>A0A914LFT4_MELIC</name>
<sequence length="144" mass="17555">MHSLLNINRRFRNSCCSCNIWLNIWHFILSTTNNFIPRLWLRFDIRMLLLMLLFHWRGALHLLIVSNIVVVVESWRRSGDNLVGGIRTKKNNRKLSFVNFNNFVLMRTRRSTHRMSRKRRLVCLKRQDILVDLFQTRRRSNYRL</sequence>
<keyword evidence="2" id="KW-1185">Reference proteome</keyword>
<dbReference type="AlphaFoldDB" id="A0A914LFT4"/>
<dbReference type="Proteomes" id="UP000887563">
    <property type="component" value="Unplaced"/>
</dbReference>